<dbReference type="PANTHER" id="PTHR42924:SF3">
    <property type="entry name" value="POLYMERASE_HISTIDINOL PHOSPHATASE N-TERMINAL DOMAIN-CONTAINING PROTEIN"/>
    <property type="match status" value="1"/>
</dbReference>
<dbReference type="Gene3D" id="3.20.20.140">
    <property type="entry name" value="Metal-dependent hydrolases"/>
    <property type="match status" value="1"/>
</dbReference>
<dbReference type="CDD" id="cd07438">
    <property type="entry name" value="PHP_HisPPase_AMP"/>
    <property type="match status" value="1"/>
</dbReference>
<dbReference type="SMART" id="SM00481">
    <property type="entry name" value="POLIIIAc"/>
    <property type="match status" value="1"/>
</dbReference>
<comment type="caution">
    <text evidence="2">The sequence shown here is derived from an EMBL/GenBank/DDBJ whole genome shotgun (WGS) entry which is preliminary data.</text>
</comment>
<name>A0A139SYJ2_9GAMM</name>
<dbReference type="Gene3D" id="1.10.150.650">
    <property type="match status" value="1"/>
</dbReference>
<evidence type="ECO:0000259" key="1">
    <source>
        <dbReference type="SMART" id="SM00481"/>
    </source>
</evidence>
<dbReference type="RefSeq" id="WP_068386241.1">
    <property type="nucleotide sequence ID" value="NZ_LSZO01000003.1"/>
</dbReference>
<reference evidence="2 3" key="1">
    <citation type="submission" date="2016-02" db="EMBL/GenBank/DDBJ databases">
        <authorList>
            <person name="Wen L."/>
            <person name="He K."/>
            <person name="Yang H."/>
        </authorList>
    </citation>
    <scope>NUCLEOTIDE SEQUENCE [LARGE SCALE GENOMIC DNA]</scope>
    <source>
        <strain evidence="2 3">CV58</strain>
    </source>
</reference>
<dbReference type="InterPro" id="IPR003141">
    <property type="entry name" value="Pol/His_phosphatase_N"/>
</dbReference>
<evidence type="ECO:0000313" key="3">
    <source>
        <dbReference type="Proteomes" id="UP000072660"/>
    </source>
</evidence>
<dbReference type="GO" id="GO:0004534">
    <property type="term" value="F:5'-3' RNA exonuclease activity"/>
    <property type="evidence" value="ECO:0007669"/>
    <property type="project" value="TreeGrafter"/>
</dbReference>
<dbReference type="Pfam" id="PF02811">
    <property type="entry name" value="PHP"/>
    <property type="match status" value="1"/>
</dbReference>
<feature type="domain" description="Polymerase/histidinol phosphatase N-terminal" evidence="1">
    <location>
        <begin position="6"/>
        <end position="71"/>
    </location>
</feature>
<dbReference type="SUPFAM" id="SSF89550">
    <property type="entry name" value="PHP domain-like"/>
    <property type="match status" value="1"/>
</dbReference>
<dbReference type="OrthoDB" id="9804333at2"/>
<protein>
    <submittedName>
        <fullName evidence="2">Phosphoesterase</fullName>
    </submittedName>
</protein>
<dbReference type="AlphaFoldDB" id="A0A139SYJ2"/>
<dbReference type="GO" id="GO:0035312">
    <property type="term" value="F:5'-3' DNA exonuclease activity"/>
    <property type="evidence" value="ECO:0007669"/>
    <property type="project" value="TreeGrafter"/>
</dbReference>
<evidence type="ECO:0000313" key="2">
    <source>
        <dbReference type="EMBL" id="KXU39472.1"/>
    </source>
</evidence>
<proteinExistence type="predicted"/>
<keyword evidence="3" id="KW-1185">Reference proteome</keyword>
<sequence length="294" mass="31769">MPLHPFDLHCHSTASDGALAPAAVVARAAERGVKLLALTDHDSTGGLAEARAAAQSLGVQLVDGVELSCLWRGMTVHLLGYGFDANAPLFAQCLQDLQQGRWQRAEEIDRRLAARGMPGTLQGARACQKAPADNAPARPHFADYLVQQGFTRDRREAFHKWLGAGKVCDVKQHWPPFDDAMAALHAAGAWISLAHPCHYPLTRSKRRRLISDFCAAGGHALEVACGMQGEQQLGTLAGLAREFGLLASAGSDFHASLDYCELGLYRTPAADLTPLWPYLAERLPAKPHMPLEVS</sequence>
<accession>A0A139SYJ2</accession>
<dbReference type="Proteomes" id="UP000072660">
    <property type="component" value="Unassembled WGS sequence"/>
</dbReference>
<dbReference type="PANTHER" id="PTHR42924">
    <property type="entry name" value="EXONUCLEASE"/>
    <property type="match status" value="1"/>
</dbReference>
<dbReference type="InterPro" id="IPR016195">
    <property type="entry name" value="Pol/histidinol_Pase-like"/>
</dbReference>
<dbReference type="EMBL" id="LSZO01000003">
    <property type="protein sequence ID" value="KXU39472.1"/>
    <property type="molecule type" value="Genomic_DNA"/>
</dbReference>
<dbReference type="InterPro" id="IPR052018">
    <property type="entry name" value="PHP_domain"/>
</dbReference>
<organism evidence="2 3">
    <name type="scientific">Ventosimonas gracilis</name>
    <dbReference type="NCBI Taxonomy" id="1680762"/>
    <lineage>
        <taxon>Bacteria</taxon>
        <taxon>Pseudomonadati</taxon>
        <taxon>Pseudomonadota</taxon>
        <taxon>Gammaproteobacteria</taxon>
        <taxon>Pseudomonadales</taxon>
        <taxon>Ventosimonadaceae</taxon>
        <taxon>Ventosimonas</taxon>
    </lineage>
</organism>
<dbReference type="InterPro" id="IPR004013">
    <property type="entry name" value="PHP_dom"/>
</dbReference>
<gene>
    <name evidence="2" type="ORF">AXE65_08185</name>
</gene>